<accession>A0A1T4KIX5</accession>
<dbReference type="OrthoDB" id="7307954at2"/>
<dbReference type="EMBL" id="FUWJ01000001">
    <property type="protein sequence ID" value="SJZ42337.1"/>
    <property type="molecule type" value="Genomic_DNA"/>
</dbReference>
<protein>
    <recommendedName>
        <fullName evidence="3">Methyltransferase domain-containing protein</fullName>
    </recommendedName>
</protein>
<dbReference type="InterPro" id="IPR029063">
    <property type="entry name" value="SAM-dependent_MTases_sf"/>
</dbReference>
<dbReference type="Proteomes" id="UP000190092">
    <property type="component" value="Unassembled WGS sequence"/>
</dbReference>
<evidence type="ECO:0008006" key="3">
    <source>
        <dbReference type="Google" id="ProtNLM"/>
    </source>
</evidence>
<sequence length="311" mass="35499">MNTEVTIGPAEFEQALGIAPGTLDARTTELLHSAKLTYARIDAAGQSALEAETMQRIDEGFTVVGEHRKEIWRDAWQEQLERFEASGYDLTALNPKFVDGSTILRWQGQYVLSLSNQFELRVMEILRDVLFRTYLSDVDRFFEFGSGSAFNVAAYAKLFPEVPACALDWAPAAVRIAELLRERLGMKVRGERFDFFAPSKDLVLGPGAGVFTMCALEQTGDRFGAFLDYLLQQRPRRVVHVEPTVELYDPTTRHDQLAIEYHTRRKYLVGLLPALKKLAADDRINLVYSRRLRFGSRFHECFSIHVWEPKE</sequence>
<gene>
    <name evidence="1" type="ORF">SAMN02745126_00998</name>
</gene>
<keyword evidence="2" id="KW-1185">Reference proteome</keyword>
<name>A0A1T4KIX5_9HYPH</name>
<dbReference type="SUPFAM" id="SSF53335">
    <property type="entry name" value="S-adenosyl-L-methionine-dependent methyltransferases"/>
    <property type="match status" value="1"/>
</dbReference>
<dbReference type="AlphaFoldDB" id="A0A1T4KIX5"/>
<dbReference type="RefSeq" id="WP_085932674.1">
    <property type="nucleotide sequence ID" value="NZ_FUWJ01000001.1"/>
</dbReference>
<dbReference type="STRING" id="225324.SAMN02745126_00998"/>
<reference evidence="2" key="1">
    <citation type="submission" date="2017-02" db="EMBL/GenBank/DDBJ databases">
        <authorList>
            <person name="Varghese N."/>
            <person name="Submissions S."/>
        </authorList>
    </citation>
    <scope>NUCLEOTIDE SEQUENCE [LARGE SCALE GENOMIC DNA]</scope>
    <source>
        <strain evidence="2">ATCC 27094</strain>
    </source>
</reference>
<evidence type="ECO:0000313" key="2">
    <source>
        <dbReference type="Proteomes" id="UP000190092"/>
    </source>
</evidence>
<proteinExistence type="predicted"/>
<evidence type="ECO:0000313" key="1">
    <source>
        <dbReference type="EMBL" id="SJZ42337.1"/>
    </source>
</evidence>
<organism evidence="1 2">
    <name type="scientific">Enhydrobacter aerosaccus</name>
    <dbReference type="NCBI Taxonomy" id="225324"/>
    <lineage>
        <taxon>Bacteria</taxon>
        <taxon>Pseudomonadati</taxon>
        <taxon>Pseudomonadota</taxon>
        <taxon>Alphaproteobacteria</taxon>
        <taxon>Hyphomicrobiales</taxon>
        <taxon>Enhydrobacter</taxon>
    </lineage>
</organism>